<dbReference type="Proteomes" id="UP001056120">
    <property type="component" value="Linkage Group LG18"/>
</dbReference>
<dbReference type="EMBL" id="CM042035">
    <property type="protein sequence ID" value="KAI3754819.1"/>
    <property type="molecule type" value="Genomic_DNA"/>
</dbReference>
<organism evidence="1 2">
    <name type="scientific">Smallanthus sonchifolius</name>
    <dbReference type="NCBI Taxonomy" id="185202"/>
    <lineage>
        <taxon>Eukaryota</taxon>
        <taxon>Viridiplantae</taxon>
        <taxon>Streptophyta</taxon>
        <taxon>Embryophyta</taxon>
        <taxon>Tracheophyta</taxon>
        <taxon>Spermatophyta</taxon>
        <taxon>Magnoliopsida</taxon>
        <taxon>eudicotyledons</taxon>
        <taxon>Gunneridae</taxon>
        <taxon>Pentapetalae</taxon>
        <taxon>asterids</taxon>
        <taxon>campanulids</taxon>
        <taxon>Asterales</taxon>
        <taxon>Asteraceae</taxon>
        <taxon>Asteroideae</taxon>
        <taxon>Heliantheae alliance</taxon>
        <taxon>Millerieae</taxon>
        <taxon>Smallanthus</taxon>
    </lineage>
</organism>
<evidence type="ECO:0000313" key="2">
    <source>
        <dbReference type="Proteomes" id="UP001056120"/>
    </source>
</evidence>
<protein>
    <submittedName>
        <fullName evidence="1">Uncharacterized protein</fullName>
    </submittedName>
</protein>
<keyword evidence="2" id="KW-1185">Reference proteome</keyword>
<sequence>MEMTTQNTSARSERSEDRESMEYVHMRSSVNYRMAGKGPHIPKTANADGLVLNADPDLYSEENKKLTERDNRALGSIILALSTELYLNFEQHEIAQGLWNAFCLRFEGNAAL</sequence>
<comment type="caution">
    <text evidence="1">The sequence shown here is derived from an EMBL/GenBank/DDBJ whole genome shotgun (WGS) entry which is preliminary data.</text>
</comment>
<reference evidence="1 2" key="2">
    <citation type="journal article" date="2022" name="Mol. Ecol. Resour.">
        <title>The genomes of chicory, endive, great burdock and yacon provide insights into Asteraceae paleo-polyploidization history and plant inulin production.</title>
        <authorList>
            <person name="Fan W."/>
            <person name="Wang S."/>
            <person name="Wang H."/>
            <person name="Wang A."/>
            <person name="Jiang F."/>
            <person name="Liu H."/>
            <person name="Zhao H."/>
            <person name="Xu D."/>
            <person name="Zhang Y."/>
        </authorList>
    </citation>
    <scope>NUCLEOTIDE SEQUENCE [LARGE SCALE GENOMIC DNA]</scope>
    <source>
        <strain evidence="2">cv. Yunnan</strain>
        <tissue evidence="1">Leaves</tissue>
    </source>
</reference>
<gene>
    <name evidence="1" type="ORF">L1987_54610</name>
</gene>
<evidence type="ECO:0000313" key="1">
    <source>
        <dbReference type="EMBL" id="KAI3754819.1"/>
    </source>
</evidence>
<reference evidence="2" key="1">
    <citation type="journal article" date="2022" name="Mol. Ecol. Resour.">
        <title>The genomes of chicory, endive, great burdock and yacon provide insights into Asteraceae palaeo-polyploidization history and plant inulin production.</title>
        <authorList>
            <person name="Fan W."/>
            <person name="Wang S."/>
            <person name="Wang H."/>
            <person name="Wang A."/>
            <person name="Jiang F."/>
            <person name="Liu H."/>
            <person name="Zhao H."/>
            <person name="Xu D."/>
            <person name="Zhang Y."/>
        </authorList>
    </citation>
    <scope>NUCLEOTIDE SEQUENCE [LARGE SCALE GENOMIC DNA]</scope>
    <source>
        <strain evidence="2">cv. Yunnan</strain>
    </source>
</reference>
<proteinExistence type="predicted"/>
<accession>A0ACB9E7L0</accession>
<name>A0ACB9E7L0_9ASTR</name>